<evidence type="ECO:0000313" key="11">
    <source>
        <dbReference type="EMBL" id="TCJ31110.1"/>
    </source>
</evidence>
<feature type="domain" description="Guanylate cyclase" evidence="10">
    <location>
        <begin position="261"/>
        <end position="387"/>
    </location>
</feature>
<dbReference type="OrthoDB" id="9806704at2"/>
<feature type="region of interest" description="Disordered" evidence="8">
    <location>
        <begin position="431"/>
        <end position="488"/>
    </location>
</feature>
<evidence type="ECO:0000313" key="12">
    <source>
        <dbReference type="Proteomes" id="UP000295453"/>
    </source>
</evidence>
<feature type="transmembrane region" description="Helical" evidence="9">
    <location>
        <begin position="82"/>
        <end position="104"/>
    </location>
</feature>
<dbReference type="Proteomes" id="UP000295453">
    <property type="component" value="Unassembled WGS sequence"/>
</dbReference>
<evidence type="ECO:0000256" key="9">
    <source>
        <dbReference type="SAM" id="Phobius"/>
    </source>
</evidence>
<evidence type="ECO:0000256" key="8">
    <source>
        <dbReference type="SAM" id="MobiDB-lite"/>
    </source>
</evidence>
<dbReference type="EMBL" id="SJZJ01000001">
    <property type="protein sequence ID" value="TCJ31110.1"/>
    <property type="molecule type" value="Genomic_DNA"/>
</dbReference>
<gene>
    <name evidence="11" type="ORF">EPD65_00610</name>
</gene>
<dbReference type="InterPro" id="IPR001054">
    <property type="entry name" value="A/G_cyclase"/>
</dbReference>
<dbReference type="GO" id="GO:0007168">
    <property type="term" value="P:receptor guanylyl cyclase signaling pathway"/>
    <property type="evidence" value="ECO:0007669"/>
    <property type="project" value="TreeGrafter"/>
</dbReference>
<dbReference type="AlphaFoldDB" id="A0A4R1CIF8"/>
<dbReference type="GO" id="GO:0035556">
    <property type="term" value="P:intracellular signal transduction"/>
    <property type="evidence" value="ECO:0007669"/>
    <property type="project" value="InterPro"/>
</dbReference>
<keyword evidence="5 9" id="KW-0472">Membrane</keyword>
<keyword evidence="2 9" id="KW-0812">Transmembrane</keyword>
<accession>A0A4R1CIF8</accession>
<comment type="subcellular location">
    <subcellularLocation>
        <location evidence="1">Membrane</location>
    </subcellularLocation>
</comment>
<organism evidence="11 12">
    <name type="scientific">Nocardioides jejuensis</name>
    <dbReference type="NCBI Taxonomy" id="2502782"/>
    <lineage>
        <taxon>Bacteria</taxon>
        <taxon>Bacillati</taxon>
        <taxon>Actinomycetota</taxon>
        <taxon>Actinomycetes</taxon>
        <taxon>Propionibacteriales</taxon>
        <taxon>Nocardioidaceae</taxon>
        <taxon>Nocardioides</taxon>
    </lineage>
</organism>
<feature type="transmembrane region" description="Helical" evidence="9">
    <location>
        <begin position="57"/>
        <end position="76"/>
    </location>
</feature>
<dbReference type="CDD" id="cd07302">
    <property type="entry name" value="CHD"/>
    <property type="match status" value="1"/>
</dbReference>
<dbReference type="InterPro" id="IPR018297">
    <property type="entry name" value="A/G_cyclase_CS"/>
</dbReference>
<dbReference type="InterPro" id="IPR050401">
    <property type="entry name" value="Cyclic_nucleotide_synthase"/>
</dbReference>
<dbReference type="PROSITE" id="PS00452">
    <property type="entry name" value="GUANYLATE_CYCLASE_1"/>
    <property type="match status" value="1"/>
</dbReference>
<dbReference type="GO" id="GO:0004016">
    <property type="term" value="F:adenylate cyclase activity"/>
    <property type="evidence" value="ECO:0007669"/>
    <property type="project" value="TreeGrafter"/>
</dbReference>
<evidence type="ECO:0000256" key="6">
    <source>
        <dbReference type="ARBA" id="ARBA00023239"/>
    </source>
</evidence>
<dbReference type="Pfam" id="PF00211">
    <property type="entry name" value="Guanylate_cyc"/>
    <property type="match status" value="1"/>
</dbReference>
<evidence type="ECO:0000259" key="10">
    <source>
        <dbReference type="PROSITE" id="PS50125"/>
    </source>
</evidence>
<evidence type="ECO:0000256" key="4">
    <source>
        <dbReference type="ARBA" id="ARBA00022989"/>
    </source>
</evidence>
<feature type="transmembrane region" description="Helical" evidence="9">
    <location>
        <begin position="162"/>
        <end position="182"/>
    </location>
</feature>
<dbReference type="Gene3D" id="3.30.70.1230">
    <property type="entry name" value="Nucleotide cyclase"/>
    <property type="match status" value="1"/>
</dbReference>
<dbReference type="GO" id="GO:0000166">
    <property type="term" value="F:nucleotide binding"/>
    <property type="evidence" value="ECO:0007669"/>
    <property type="project" value="UniProtKB-KW"/>
</dbReference>
<comment type="similarity">
    <text evidence="7">Belongs to the adenylyl cyclase class-4/guanylyl cyclase family.</text>
</comment>
<evidence type="ECO:0000256" key="2">
    <source>
        <dbReference type="ARBA" id="ARBA00022692"/>
    </source>
</evidence>
<dbReference type="PANTHER" id="PTHR11920:SF335">
    <property type="entry name" value="GUANYLATE CYCLASE"/>
    <property type="match status" value="1"/>
</dbReference>
<dbReference type="GO" id="GO:0005886">
    <property type="term" value="C:plasma membrane"/>
    <property type="evidence" value="ECO:0007669"/>
    <property type="project" value="TreeGrafter"/>
</dbReference>
<name>A0A4R1CIF8_9ACTN</name>
<dbReference type="GO" id="GO:0004383">
    <property type="term" value="F:guanylate cyclase activity"/>
    <property type="evidence" value="ECO:0007669"/>
    <property type="project" value="TreeGrafter"/>
</dbReference>
<sequence length="488" mass="52511">MRQRRASRQPTASWRACGHDRQRLSAMRKLPLSFRDPAEERAFLEADNRAAVARGRACVLLALVMSAPFLTFDVLLSGGRAVVMAVLAAGCAALVAVAVVTTWWRNVARHIQLVIVSVVVLYSWGASATATLTRISPDDAAFSSILLLLALVGVARVRFVSALVATALALPPALVVLVLAHPGVSHSLVLNLMCFTAFSVLDVTIALALERSRRRTFLAHRALAAERRRSERLLHTVIPEDVARRLATSPLPIADTYDDVTVLFADIVGFTPLAASLPAAEVVRLLDLLFGRFDDLCAVHGMEKIKTIGDAYMAVAGIRPSTDHAARAVALALAMQREAADLASSWPADLALRIGISSGPVVAGVIGRRTFAFDLWGDAVNTASRMEAHGRAGRIHVSADTHDLLADRYDFSGPHLTEVKGKGVVPTYFLLGPGDNRGDDRHVGVKGSPSHPERRRTPPCPEPADCPHERRQPLDLRSGRGPQGCQLG</sequence>
<dbReference type="SMART" id="SM00044">
    <property type="entry name" value="CYCc"/>
    <property type="match status" value="1"/>
</dbReference>
<evidence type="ECO:0000256" key="1">
    <source>
        <dbReference type="ARBA" id="ARBA00004370"/>
    </source>
</evidence>
<dbReference type="PROSITE" id="PS50125">
    <property type="entry name" value="GUANYLATE_CYCLASE_2"/>
    <property type="match status" value="1"/>
</dbReference>
<evidence type="ECO:0000256" key="5">
    <source>
        <dbReference type="ARBA" id="ARBA00023136"/>
    </source>
</evidence>
<dbReference type="GO" id="GO:0001653">
    <property type="term" value="F:peptide receptor activity"/>
    <property type="evidence" value="ECO:0007669"/>
    <property type="project" value="TreeGrafter"/>
</dbReference>
<dbReference type="PANTHER" id="PTHR11920">
    <property type="entry name" value="GUANYLYL CYCLASE"/>
    <property type="match status" value="1"/>
</dbReference>
<proteinExistence type="inferred from homology"/>
<evidence type="ECO:0000256" key="3">
    <source>
        <dbReference type="ARBA" id="ARBA00022741"/>
    </source>
</evidence>
<keyword evidence="4 9" id="KW-1133">Transmembrane helix</keyword>
<comment type="caution">
    <text evidence="11">The sequence shown here is derived from an EMBL/GenBank/DDBJ whole genome shotgun (WGS) entry which is preliminary data.</text>
</comment>
<dbReference type="InterPro" id="IPR029787">
    <property type="entry name" value="Nucleotide_cyclase"/>
</dbReference>
<keyword evidence="6 7" id="KW-0456">Lyase</keyword>
<protein>
    <submittedName>
        <fullName evidence="11">Adenylate/guanylate cyclase domain-containing protein</fullName>
    </submittedName>
</protein>
<feature type="transmembrane region" description="Helical" evidence="9">
    <location>
        <begin position="111"/>
        <end position="128"/>
    </location>
</feature>
<feature type="transmembrane region" description="Helical" evidence="9">
    <location>
        <begin position="188"/>
        <end position="209"/>
    </location>
</feature>
<reference evidence="11 12" key="1">
    <citation type="submission" date="2019-03" db="EMBL/GenBank/DDBJ databases">
        <authorList>
            <person name="Kim M.K.M."/>
        </authorList>
    </citation>
    <scope>NUCLEOTIDE SEQUENCE [LARGE SCALE GENOMIC DNA]</scope>
    <source>
        <strain evidence="11 12">18JY15-6</strain>
    </source>
</reference>
<evidence type="ECO:0000256" key="7">
    <source>
        <dbReference type="RuleBase" id="RU000405"/>
    </source>
</evidence>
<keyword evidence="12" id="KW-1185">Reference proteome</keyword>
<dbReference type="SUPFAM" id="SSF55073">
    <property type="entry name" value="Nucleotide cyclase"/>
    <property type="match status" value="1"/>
</dbReference>
<feature type="compositionally biased region" description="Basic and acidic residues" evidence="8">
    <location>
        <begin position="465"/>
        <end position="478"/>
    </location>
</feature>
<keyword evidence="3" id="KW-0547">Nucleotide-binding</keyword>